<dbReference type="PANTHER" id="PTHR10333">
    <property type="entry name" value="INHIBITOR OF GROWTH PROTEIN"/>
    <property type="match status" value="1"/>
</dbReference>
<dbReference type="OrthoDB" id="5411773at2759"/>
<comment type="similarity">
    <text evidence="2">Belongs to the ING family.</text>
</comment>
<dbReference type="GO" id="GO:0005634">
    <property type="term" value="C:nucleus"/>
    <property type="evidence" value="ECO:0007669"/>
    <property type="project" value="UniProtKB-SubCell"/>
</dbReference>
<evidence type="ECO:0000256" key="3">
    <source>
        <dbReference type="ARBA" id="ARBA00022723"/>
    </source>
</evidence>
<organism evidence="8">
    <name type="scientific">Cyprideis torosa</name>
    <dbReference type="NCBI Taxonomy" id="163714"/>
    <lineage>
        <taxon>Eukaryota</taxon>
        <taxon>Metazoa</taxon>
        <taxon>Ecdysozoa</taxon>
        <taxon>Arthropoda</taxon>
        <taxon>Crustacea</taxon>
        <taxon>Oligostraca</taxon>
        <taxon>Ostracoda</taxon>
        <taxon>Podocopa</taxon>
        <taxon>Podocopida</taxon>
        <taxon>Cytherocopina</taxon>
        <taxon>Cytheroidea</taxon>
        <taxon>Cytherideidae</taxon>
        <taxon>Cyprideis</taxon>
    </lineage>
</organism>
<keyword evidence="3" id="KW-0479">Metal-binding</keyword>
<dbReference type="PROSITE" id="PS01359">
    <property type="entry name" value="ZF_PHD_1"/>
    <property type="match status" value="1"/>
</dbReference>
<evidence type="ECO:0000256" key="7">
    <source>
        <dbReference type="SAM" id="MobiDB-lite"/>
    </source>
</evidence>
<dbReference type="InterPro" id="IPR019786">
    <property type="entry name" value="Zinc_finger_PHD-type_CS"/>
</dbReference>
<accession>A0A7R8WTZ5</accession>
<reference evidence="8" key="1">
    <citation type="submission" date="2020-11" db="EMBL/GenBank/DDBJ databases">
        <authorList>
            <person name="Tran Van P."/>
        </authorList>
    </citation>
    <scope>NUCLEOTIDE SEQUENCE</scope>
</reference>
<name>A0A7R8WTZ5_9CRUS</name>
<evidence type="ECO:0000256" key="2">
    <source>
        <dbReference type="ARBA" id="ARBA00010210"/>
    </source>
</evidence>
<keyword evidence="5" id="KW-0862">Zinc</keyword>
<dbReference type="InterPro" id="IPR013083">
    <property type="entry name" value="Znf_RING/FYVE/PHD"/>
</dbReference>
<keyword evidence="6" id="KW-0539">Nucleus</keyword>
<dbReference type="CDD" id="cd15584">
    <property type="entry name" value="PHD_ING1_2"/>
    <property type="match status" value="1"/>
</dbReference>
<dbReference type="GO" id="GO:0008270">
    <property type="term" value="F:zinc ion binding"/>
    <property type="evidence" value="ECO:0007669"/>
    <property type="project" value="UniProtKB-KW"/>
</dbReference>
<evidence type="ECO:0000256" key="6">
    <source>
        <dbReference type="ARBA" id="ARBA00023242"/>
    </source>
</evidence>
<comment type="subcellular location">
    <subcellularLocation>
        <location evidence="1">Nucleus</location>
    </subcellularLocation>
</comment>
<dbReference type="EMBL" id="OB696657">
    <property type="protein sequence ID" value="CAD7238133.1"/>
    <property type="molecule type" value="Genomic_DNA"/>
</dbReference>
<protein>
    <submittedName>
        <fullName evidence="8">Uncharacterized protein</fullName>
    </submittedName>
</protein>
<evidence type="ECO:0000256" key="5">
    <source>
        <dbReference type="ARBA" id="ARBA00022833"/>
    </source>
</evidence>
<evidence type="ECO:0000313" key="8">
    <source>
        <dbReference type="EMBL" id="CAD7238133.1"/>
    </source>
</evidence>
<dbReference type="SMART" id="SM00249">
    <property type="entry name" value="PHD"/>
    <property type="match status" value="1"/>
</dbReference>
<feature type="compositionally biased region" description="Polar residues" evidence="7">
    <location>
        <begin position="31"/>
        <end position="44"/>
    </location>
</feature>
<evidence type="ECO:0000256" key="1">
    <source>
        <dbReference type="ARBA" id="ARBA00004123"/>
    </source>
</evidence>
<dbReference type="InterPro" id="IPR011011">
    <property type="entry name" value="Znf_FYVE_PHD"/>
</dbReference>
<proteinExistence type="inferred from homology"/>
<dbReference type="PROSITE" id="PS50016">
    <property type="entry name" value="ZF_PHD_2"/>
    <property type="match status" value="1"/>
</dbReference>
<dbReference type="GO" id="GO:0045893">
    <property type="term" value="P:positive regulation of DNA-templated transcription"/>
    <property type="evidence" value="ECO:0007669"/>
    <property type="project" value="TreeGrafter"/>
</dbReference>
<dbReference type="InterPro" id="IPR019787">
    <property type="entry name" value="Znf_PHD-finger"/>
</dbReference>
<dbReference type="PANTHER" id="PTHR10333:SF89">
    <property type="entry name" value="INHIBITOR OF GROWTH PROTEIN"/>
    <property type="match status" value="1"/>
</dbReference>
<keyword evidence="4" id="KW-0863">Zinc-finger</keyword>
<dbReference type="FunFam" id="3.30.40.10:FF:000021">
    <property type="entry name" value="Inhibitor of growth 2b"/>
    <property type="match status" value="1"/>
</dbReference>
<feature type="region of interest" description="Disordered" evidence="7">
    <location>
        <begin position="1"/>
        <end position="64"/>
    </location>
</feature>
<dbReference type="AlphaFoldDB" id="A0A7R8WTZ5"/>
<gene>
    <name evidence="8" type="ORF">CTOB1V02_LOCUS15948</name>
</gene>
<dbReference type="InterPro" id="IPR028651">
    <property type="entry name" value="ING_fam"/>
</dbReference>
<feature type="non-terminal residue" evidence="8">
    <location>
        <position position="1"/>
    </location>
</feature>
<feature type="compositionally biased region" description="Low complexity" evidence="7">
    <location>
        <begin position="9"/>
        <end position="24"/>
    </location>
</feature>
<dbReference type="InterPro" id="IPR001965">
    <property type="entry name" value="Znf_PHD"/>
</dbReference>
<evidence type="ECO:0000256" key="4">
    <source>
        <dbReference type="ARBA" id="ARBA00022771"/>
    </source>
</evidence>
<dbReference type="InterPro" id="IPR028643">
    <property type="entry name" value="ING1_PHD_Znf"/>
</dbReference>
<dbReference type="Gene3D" id="3.30.40.10">
    <property type="entry name" value="Zinc/RING finger domain, C3HC4 (zinc finger)"/>
    <property type="match status" value="1"/>
</dbReference>
<sequence>REGSEAHDGTPSSTAGSSGKGSATGKRDSSRISGVSGQTPASGTSRKRGRKTKSPSPEDMLVDPDEPVYCICESISFGDMVGCDNDLCPIEWFHFQCVQLTTKPKGKWYCFMCRGERANQMKPKSAFLKELERYKKEKEAEQSDSGSAGGKN</sequence>
<dbReference type="SUPFAM" id="SSF57903">
    <property type="entry name" value="FYVE/PHD zinc finger"/>
    <property type="match status" value="1"/>
</dbReference>